<reference evidence="1 2" key="1">
    <citation type="submission" date="2024-01" db="EMBL/GenBank/DDBJ databases">
        <title>The genomes of 5 underutilized Papilionoideae crops provide insights into root nodulation and disease resistanc.</title>
        <authorList>
            <person name="Jiang F."/>
        </authorList>
    </citation>
    <scope>NUCLEOTIDE SEQUENCE [LARGE SCALE GENOMIC DNA]</scope>
    <source>
        <strain evidence="1">JINMINGXINNONG_FW02</strain>
        <tissue evidence="1">Leaves</tissue>
    </source>
</reference>
<proteinExistence type="predicted"/>
<sequence length="79" mass="8557">MLVRDHETAINSDSQKLVCVVCGRERERVGPRRKGCPGSNRLGLRQWGEAHSWACCSVTGSKLQSHAVVDAVPVAVAVM</sequence>
<name>A0AAN9QRC1_PHACN</name>
<gene>
    <name evidence="1" type="ORF">VNO80_21905</name>
</gene>
<comment type="caution">
    <text evidence="1">The sequence shown here is derived from an EMBL/GenBank/DDBJ whole genome shotgun (WGS) entry which is preliminary data.</text>
</comment>
<dbReference type="AlphaFoldDB" id="A0AAN9QRC1"/>
<dbReference type="Proteomes" id="UP001374584">
    <property type="component" value="Unassembled WGS sequence"/>
</dbReference>
<keyword evidence="2" id="KW-1185">Reference proteome</keyword>
<organism evidence="1 2">
    <name type="scientific">Phaseolus coccineus</name>
    <name type="common">Scarlet runner bean</name>
    <name type="synonym">Phaseolus multiflorus</name>
    <dbReference type="NCBI Taxonomy" id="3886"/>
    <lineage>
        <taxon>Eukaryota</taxon>
        <taxon>Viridiplantae</taxon>
        <taxon>Streptophyta</taxon>
        <taxon>Embryophyta</taxon>
        <taxon>Tracheophyta</taxon>
        <taxon>Spermatophyta</taxon>
        <taxon>Magnoliopsida</taxon>
        <taxon>eudicotyledons</taxon>
        <taxon>Gunneridae</taxon>
        <taxon>Pentapetalae</taxon>
        <taxon>rosids</taxon>
        <taxon>fabids</taxon>
        <taxon>Fabales</taxon>
        <taxon>Fabaceae</taxon>
        <taxon>Papilionoideae</taxon>
        <taxon>50 kb inversion clade</taxon>
        <taxon>NPAAA clade</taxon>
        <taxon>indigoferoid/millettioid clade</taxon>
        <taxon>Phaseoleae</taxon>
        <taxon>Phaseolus</taxon>
    </lineage>
</organism>
<protein>
    <submittedName>
        <fullName evidence="1">Uncharacterized protein</fullName>
    </submittedName>
</protein>
<dbReference type="EMBL" id="JAYMYR010000008">
    <property type="protein sequence ID" value="KAK7347375.1"/>
    <property type="molecule type" value="Genomic_DNA"/>
</dbReference>
<accession>A0AAN9QRC1</accession>
<evidence type="ECO:0000313" key="1">
    <source>
        <dbReference type="EMBL" id="KAK7347375.1"/>
    </source>
</evidence>
<evidence type="ECO:0000313" key="2">
    <source>
        <dbReference type="Proteomes" id="UP001374584"/>
    </source>
</evidence>